<proteinExistence type="predicted"/>
<sequence length="158" mass="18393">MSKSLHPDVKKFKAFVKNNPYILKPVKNGDKTLQDLFEEYLLFGEEDDIWETYRSDDDEIDEDENEDVESDEEKEEEEEESKGKKGKKSSSKESLGTQDILNMLKKINFNDMQEHLAQFGGVLASVQELLNQFKQNPQQPSQNNQQQQQNSPFSFHDD</sequence>
<dbReference type="EMBL" id="JAUSUG010000003">
    <property type="protein sequence ID" value="MDQ0253846.1"/>
    <property type="molecule type" value="Genomic_DNA"/>
</dbReference>
<reference evidence="2 3" key="1">
    <citation type="submission" date="2023-07" db="EMBL/GenBank/DDBJ databases">
        <title>Genomic Encyclopedia of Type Strains, Phase IV (KMG-IV): sequencing the most valuable type-strain genomes for metagenomic binning, comparative biology and taxonomic classification.</title>
        <authorList>
            <person name="Goeker M."/>
        </authorList>
    </citation>
    <scope>NUCLEOTIDE SEQUENCE [LARGE SCALE GENOMIC DNA]</scope>
    <source>
        <strain evidence="2 3">DSM 9768</strain>
    </source>
</reference>
<organism evidence="2 3">
    <name type="scientific">Evansella vedderi</name>
    <dbReference type="NCBI Taxonomy" id="38282"/>
    <lineage>
        <taxon>Bacteria</taxon>
        <taxon>Bacillati</taxon>
        <taxon>Bacillota</taxon>
        <taxon>Bacilli</taxon>
        <taxon>Bacillales</taxon>
        <taxon>Bacillaceae</taxon>
        <taxon>Evansella</taxon>
    </lineage>
</organism>
<dbReference type="RefSeq" id="WP_307323025.1">
    <property type="nucleotide sequence ID" value="NZ_JAUSUG010000003.1"/>
</dbReference>
<evidence type="ECO:0000313" key="2">
    <source>
        <dbReference type="EMBL" id="MDQ0253846.1"/>
    </source>
</evidence>
<comment type="caution">
    <text evidence="2">The sequence shown here is derived from an EMBL/GenBank/DDBJ whole genome shotgun (WGS) entry which is preliminary data.</text>
</comment>
<name>A0ABT9ZRI5_9BACI</name>
<dbReference type="InterPro" id="IPR025953">
    <property type="entry name" value="YlbD_coat"/>
</dbReference>
<feature type="region of interest" description="Disordered" evidence="1">
    <location>
        <begin position="133"/>
        <end position="158"/>
    </location>
</feature>
<evidence type="ECO:0000313" key="3">
    <source>
        <dbReference type="Proteomes" id="UP001230005"/>
    </source>
</evidence>
<feature type="region of interest" description="Disordered" evidence="1">
    <location>
        <begin position="52"/>
        <end position="97"/>
    </location>
</feature>
<protein>
    <recommendedName>
        <fullName evidence="4">Coat protein</fullName>
    </recommendedName>
</protein>
<keyword evidence="3" id="KW-1185">Reference proteome</keyword>
<accession>A0ABT9ZRI5</accession>
<evidence type="ECO:0000256" key="1">
    <source>
        <dbReference type="SAM" id="MobiDB-lite"/>
    </source>
</evidence>
<dbReference type="Pfam" id="PF14071">
    <property type="entry name" value="YlbD_coat"/>
    <property type="match status" value="1"/>
</dbReference>
<evidence type="ECO:0008006" key="4">
    <source>
        <dbReference type="Google" id="ProtNLM"/>
    </source>
</evidence>
<gene>
    <name evidence="2" type="ORF">J2S74_001218</name>
</gene>
<dbReference type="Proteomes" id="UP001230005">
    <property type="component" value="Unassembled WGS sequence"/>
</dbReference>
<feature type="compositionally biased region" description="Acidic residues" evidence="1">
    <location>
        <begin position="52"/>
        <end position="80"/>
    </location>
</feature>